<protein>
    <submittedName>
        <fullName evidence="2">Uncharacterized protein</fullName>
    </submittedName>
</protein>
<evidence type="ECO:0000313" key="3">
    <source>
        <dbReference type="Proteomes" id="UP000092460"/>
    </source>
</evidence>
<accession>A0A1B0B5S0</accession>
<proteinExistence type="predicted"/>
<keyword evidence="1" id="KW-1133">Transmembrane helix</keyword>
<dbReference type="AlphaFoldDB" id="A0A1B0B5S0"/>
<dbReference type="EMBL" id="JXJN01008839">
    <property type="status" value="NOT_ANNOTATED_CDS"/>
    <property type="molecule type" value="Genomic_DNA"/>
</dbReference>
<keyword evidence="3" id="KW-1185">Reference proteome</keyword>
<evidence type="ECO:0000256" key="1">
    <source>
        <dbReference type="SAM" id="Phobius"/>
    </source>
</evidence>
<dbReference type="EnsemblMetazoa" id="GPPI019814-RA">
    <property type="protein sequence ID" value="GPPI019814-PA"/>
    <property type="gene ID" value="GPPI019814"/>
</dbReference>
<name>A0A1B0B5S0_9MUSC</name>
<feature type="transmembrane region" description="Helical" evidence="1">
    <location>
        <begin position="86"/>
        <end position="113"/>
    </location>
</feature>
<reference evidence="2" key="2">
    <citation type="submission" date="2020-05" db="UniProtKB">
        <authorList>
            <consortium name="EnsemblMetazoa"/>
        </authorList>
    </citation>
    <scope>IDENTIFICATION</scope>
    <source>
        <strain evidence="2">IAEA</strain>
    </source>
</reference>
<evidence type="ECO:0000313" key="2">
    <source>
        <dbReference type="EnsemblMetazoa" id="GPPI019814-PA"/>
    </source>
</evidence>
<dbReference type="Proteomes" id="UP000092460">
    <property type="component" value="Unassembled WGS sequence"/>
</dbReference>
<dbReference type="VEuPathDB" id="VectorBase:GPPI019814"/>
<organism evidence="2 3">
    <name type="scientific">Glossina palpalis gambiensis</name>
    <dbReference type="NCBI Taxonomy" id="67801"/>
    <lineage>
        <taxon>Eukaryota</taxon>
        <taxon>Metazoa</taxon>
        <taxon>Ecdysozoa</taxon>
        <taxon>Arthropoda</taxon>
        <taxon>Hexapoda</taxon>
        <taxon>Insecta</taxon>
        <taxon>Pterygota</taxon>
        <taxon>Neoptera</taxon>
        <taxon>Endopterygota</taxon>
        <taxon>Diptera</taxon>
        <taxon>Brachycera</taxon>
        <taxon>Muscomorpha</taxon>
        <taxon>Hippoboscoidea</taxon>
        <taxon>Glossinidae</taxon>
        <taxon>Glossina</taxon>
    </lineage>
</organism>
<keyword evidence="1" id="KW-0472">Membrane</keyword>
<keyword evidence="1" id="KW-0812">Transmembrane</keyword>
<sequence>QQAEEQFERLQPKDIQSKKECSLCQITCEAREYCTSYLRYVLLGNKCGGSCYQNTSPPTIMLRLFYVNMRTIISSGEDMHAASVTVVFNTIIAFAVAIVNKATIIGITILISLHQR</sequence>
<reference evidence="3" key="1">
    <citation type="submission" date="2015-01" db="EMBL/GenBank/DDBJ databases">
        <authorList>
            <person name="Aksoy S."/>
            <person name="Warren W."/>
            <person name="Wilson R.K."/>
        </authorList>
    </citation>
    <scope>NUCLEOTIDE SEQUENCE [LARGE SCALE GENOMIC DNA]</scope>
    <source>
        <strain evidence="3">IAEA</strain>
    </source>
</reference>